<keyword evidence="2" id="KW-1185">Reference proteome</keyword>
<gene>
    <name evidence="1" type="ORF">VP01_254g5</name>
</gene>
<feature type="non-terminal residue" evidence="1">
    <location>
        <position position="76"/>
    </location>
</feature>
<dbReference type="OrthoDB" id="4847360at2759"/>
<dbReference type="VEuPathDB" id="FungiDB:VP01_254g5"/>
<sequence>MVIAKPKPFYGTCGTASEAFIGQIGLHAVTYPKDYAATWSQLYLDKIFNKVPVVFDDFLNDLKTSFSDHNRRQRAE</sequence>
<dbReference type="EMBL" id="LAVV01007447">
    <property type="protein sequence ID" value="KNZ55900.1"/>
    <property type="molecule type" value="Genomic_DNA"/>
</dbReference>
<reference evidence="1 2" key="1">
    <citation type="submission" date="2015-08" db="EMBL/GenBank/DDBJ databases">
        <title>Next Generation Sequencing and Analysis of the Genome of Puccinia sorghi L Schw, the Causal Agent of Maize Common Rust.</title>
        <authorList>
            <person name="Rochi L."/>
            <person name="Burguener G."/>
            <person name="Darino M."/>
            <person name="Turjanski A."/>
            <person name="Kreff E."/>
            <person name="Dieguez M.J."/>
            <person name="Sacco F."/>
        </authorList>
    </citation>
    <scope>NUCLEOTIDE SEQUENCE [LARGE SCALE GENOMIC DNA]</scope>
    <source>
        <strain evidence="1 2">RO10H11247</strain>
    </source>
</reference>
<organism evidence="1 2">
    <name type="scientific">Puccinia sorghi</name>
    <dbReference type="NCBI Taxonomy" id="27349"/>
    <lineage>
        <taxon>Eukaryota</taxon>
        <taxon>Fungi</taxon>
        <taxon>Dikarya</taxon>
        <taxon>Basidiomycota</taxon>
        <taxon>Pucciniomycotina</taxon>
        <taxon>Pucciniomycetes</taxon>
        <taxon>Pucciniales</taxon>
        <taxon>Pucciniaceae</taxon>
        <taxon>Puccinia</taxon>
    </lineage>
</organism>
<evidence type="ECO:0000313" key="2">
    <source>
        <dbReference type="Proteomes" id="UP000037035"/>
    </source>
</evidence>
<proteinExistence type="predicted"/>
<protein>
    <submittedName>
        <fullName evidence="1">Uncharacterized protein</fullName>
    </submittedName>
</protein>
<name>A0A0L6V721_9BASI</name>
<dbReference type="Proteomes" id="UP000037035">
    <property type="component" value="Unassembled WGS sequence"/>
</dbReference>
<dbReference type="AlphaFoldDB" id="A0A0L6V721"/>
<evidence type="ECO:0000313" key="1">
    <source>
        <dbReference type="EMBL" id="KNZ55900.1"/>
    </source>
</evidence>
<accession>A0A0L6V721</accession>
<comment type="caution">
    <text evidence="1">The sequence shown here is derived from an EMBL/GenBank/DDBJ whole genome shotgun (WGS) entry which is preliminary data.</text>
</comment>